<evidence type="ECO:0000256" key="4">
    <source>
        <dbReference type="ARBA" id="ARBA00023136"/>
    </source>
</evidence>
<dbReference type="GO" id="GO:0022857">
    <property type="term" value="F:transmembrane transporter activity"/>
    <property type="evidence" value="ECO:0007669"/>
    <property type="project" value="InterPro"/>
</dbReference>
<dbReference type="PANTHER" id="PTHR23507">
    <property type="entry name" value="ZGC:174356"/>
    <property type="match status" value="1"/>
</dbReference>
<reference evidence="6" key="1">
    <citation type="submission" date="2018-07" db="EMBL/GenBank/DDBJ databases">
        <authorList>
            <person name="Quirk P.G."/>
            <person name="Krulwich T.A."/>
        </authorList>
    </citation>
    <scope>NUCLEOTIDE SEQUENCE</scope>
</reference>
<proteinExistence type="predicted"/>
<feature type="transmembrane region" description="Helical" evidence="5">
    <location>
        <begin position="513"/>
        <end position="533"/>
    </location>
</feature>
<sequence length="546" mass="62203">MVLMSNFKSRKNELCEKLWNIRGHLKIELISFFILCPPYFGMIAFSTFELQKACHVNLNIDAETCDQLNNVRYKEICTSIASHRNEKVFIDDFFIGNESETALKLLKVLKEDEKIDVEIDEFEKIQKVCDAERDSQKMISKTYSIRAPIATTLMLMIVIFAGAWSDKHNIRKIFIVLPFIGEIFGSTIYIMSAIFYDEIPIDVTIYASSILSALCGGRSLYTVGIDSYLAITTSESYRTFRIGFYSMFRTALGIFASPLGGVFFEVLSYKQLFTVNLVTQVIGLISVIFLLSDVKATDDSNSKDLDISLQNTLPSKSEPESLKKKKNFCIDFFDPSHIKDAFTVLKVPRPDNKRKILLFVIILNFTIWATVGEDELYILYGRKALNWTTEFSMFVSYYTVIGILGTGIAIIIFSKALKMSDPMLAIISIVGSLAANPILAFAHSTMMAYIGVTVDFFYYVRFFIIKSMISKLVEGNEMGRVFSLLGITENVDSIIFTPIYGMLYYYTLEWLPGAFFLFSNLFLLIALLILLYLRRLYDNVNKKNHS</sequence>
<comment type="subcellular location">
    <subcellularLocation>
        <location evidence="1">Membrane</location>
        <topology evidence="1">Multi-pass membrane protein</topology>
    </subcellularLocation>
</comment>
<keyword evidence="3 5" id="KW-1133">Transmembrane helix</keyword>
<feature type="transmembrane region" description="Helical" evidence="5">
    <location>
        <begin position="143"/>
        <end position="161"/>
    </location>
</feature>
<dbReference type="OMA" id="INVYFFY"/>
<feature type="transmembrane region" description="Helical" evidence="5">
    <location>
        <begin position="272"/>
        <end position="291"/>
    </location>
</feature>
<feature type="transmembrane region" description="Helical" evidence="5">
    <location>
        <begin position="391"/>
        <end position="412"/>
    </location>
</feature>
<evidence type="ECO:0000256" key="5">
    <source>
        <dbReference type="SAM" id="Phobius"/>
    </source>
</evidence>
<dbReference type="Gene3D" id="1.20.1250.20">
    <property type="entry name" value="MFS general substrate transporter like domains"/>
    <property type="match status" value="1"/>
</dbReference>
<feature type="transmembrane region" description="Helical" evidence="5">
    <location>
        <begin position="481"/>
        <end position="507"/>
    </location>
</feature>
<dbReference type="InterPro" id="IPR036259">
    <property type="entry name" value="MFS_trans_sf"/>
</dbReference>
<dbReference type="AlphaFoldDB" id="A0A336LRT4"/>
<feature type="transmembrane region" description="Helical" evidence="5">
    <location>
        <begin position="242"/>
        <end position="266"/>
    </location>
</feature>
<evidence type="ECO:0000256" key="3">
    <source>
        <dbReference type="ARBA" id="ARBA00022989"/>
    </source>
</evidence>
<dbReference type="SUPFAM" id="SSF103473">
    <property type="entry name" value="MFS general substrate transporter"/>
    <property type="match status" value="1"/>
</dbReference>
<dbReference type="Pfam" id="PF07690">
    <property type="entry name" value="MFS_1"/>
    <property type="match status" value="1"/>
</dbReference>
<keyword evidence="2 5" id="KW-0812">Transmembrane</keyword>
<feature type="transmembrane region" description="Helical" evidence="5">
    <location>
        <begin position="203"/>
        <end position="221"/>
    </location>
</feature>
<evidence type="ECO:0000256" key="2">
    <source>
        <dbReference type="ARBA" id="ARBA00022692"/>
    </source>
</evidence>
<protein>
    <submittedName>
        <fullName evidence="6">CSON001694 protein</fullName>
    </submittedName>
</protein>
<dbReference type="GO" id="GO:0016020">
    <property type="term" value="C:membrane"/>
    <property type="evidence" value="ECO:0007669"/>
    <property type="project" value="UniProtKB-SubCell"/>
</dbReference>
<name>A0A336LRT4_CULSO</name>
<evidence type="ECO:0000313" key="6">
    <source>
        <dbReference type="EMBL" id="SSX20515.1"/>
    </source>
</evidence>
<feature type="transmembrane region" description="Helical" evidence="5">
    <location>
        <begin position="356"/>
        <end position="371"/>
    </location>
</feature>
<organism evidence="6">
    <name type="scientific">Culicoides sonorensis</name>
    <name type="common">Biting midge</name>
    <dbReference type="NCBI Taxonomy" id="179676"/>
    <lineage>
        <taxon>Eukaryota</taxon>
        <taxon>Metazoa</taxon>
        <taxon>Ecdysozoa</taxon>
        <taxon>Arthropoda</taxon>
        <taxon>Hexapoda</taxon>
        <taxon>Insecta</taxon>
        <taxon>Pterygota</taxon>
        <taxon>Neoptera</taxon>
        <taxon>Endopterygota</taxon>
        <taxon>Diptera</taxon>
        <taxon>Nematocera</taxon>
        <taxon>Chironomoidea</taxon>
        <taxon>Ceratopogonidae</taxon>
        <taxon>Ceratopogoninae</taxon>
        <taxon>Culicoides</taxon>
        <taxon>Monoculicoides</taxon>
    </lineage>
</organism>
<dbReference type="VEuPathDB" id="VectorBase:CSON001694"/>
<dbReference type="PANTHER" id="PTHR23507:SF1">
    <property type="entry name" value="FI18259P1-RELATED"/>
    <property type="match status" value="1"/>
</dbReference>
<feature type="transmembrane region" description="Helical" evidence="5">
    <location>
        <begin position="173"/>
        <end position="191"/>
    </location>
</feature>
<accession>A0A336LRT4</accession>
<keyword evidence="4 5" id="KW-0472">Membrane</keyword>
<gene>
    <name evidence="6" type="primary">CSON001694</name>
</gene>
<dbReference type="EMBL" id="UFQT01000126">
    <property type="protein sequence ID" value="SSX20515.1"/>
    <property type="molecule type" value="Genomic_DNA"/>
</dbReference>
<evidence type="ECO:0000256" key="1">
    <source>
        <dbReference type="ARBA" id="ARBA00004141"/>
    </source>
</evidence>
<feature type="transmembrane region" description="Helical" evidence="5">
    <location>
        <begin position="448"/>
        <end position="469"/>
    </location>
</feature>
<dbReference type="InterPro" id="IPR011701">
    <property type="entry name" value="MFS"/>
</dbReference>